<keyword evidence="2" id="KW-1185">Reference proteome</keyword>
<protein>
    <submittedName>
        <fullName evidence="1">Uncharacterized protein</fullName>
    </submittedName>
</protein>
<dbReference type="EMBL" id="MLYV02000081">
    <property type="protein sequence ID" value="PSS37160.1"/>
    <property type="molecule type" value="Genomic_DNA"/>
</dbReference>
<evidence type="ECO:0000313" key="2">
    <source>
        <dbReference type="Proteomes" id="UP000186601"/>
    </source>
</evidence>
<gene>
    <name evidence="1" type="ORF">PHLCEN_2v1033</name>
</gene>
<accession>A0A2R6S4E0</accession>
<proteinExistence type="predicted"/>
<comment type="caution">
    <text evidence="1">The sequence shown here is derived from an EMBL/GenBank/DDBJ whole genome shotgun (WGS) entry which is preliminary data.</text>
</comment>
<sequence>MAALPLGERIVSLLEEPESERPSSPVPVPVPWLAEELTMTDSVEVARCRE</sequence>
<organism evidence="1 2">
    <name type="scientific">Hermanssonia centrifuga</name>
    <dbReference type="NCBI Taxonomy" id="98765"/>
    <lineage>
        <taxon>Eukaryota</taxon>
        <taxon>Fungi</taxon>
        <taxon>Dikarya</taxon>
        <taxon>Basidiomycota</taxon>
        <taxon>Agaricomycotina</taxon>
        <taxon>Agaricomycetes</taxon>
        <taxon>Polyporales</taxon>
        <taxon>Meruliaceae</taxon>
        <taxon>Hermanssonia</taxon>
    </lineage>
</organism>
<name>A0A2R6S4E0_9APHY</name>
<evidence type="ECO:0000313" key="1">
    <source>
        <dbReference type="EMBL" id="PSS37160.1"/>
    </source>
</evidence>
<dbReference type="AlphaFoldDB" id="A0A2R6S4E0"/>
<reference evidence="1 2" key="1">
    <citation type="submission" date="2018-02" db="EMBL/GenBank/DDBJ databases">
        <title>Genome sequence of the basidiomycete white-rot fungus Phlebia centrifuga.</title>
        <authorList>
            <person name="Granchi Z."/>
            <person name="Peng M."/>
            <person name="de Vries R.P."/>
            <person name="Hilden K."/>
            <person name="Makela M.R."/>
            <person name="Grigoriev I."/>
            <person name="Riley R."/>
        </authorList>
    </citation>
    <scope>NUCLEOTIDE SEQUENCE [LARGE SCALE GENOMIC DNA]</scope>
    <source>
        <strain evidence="1 2">FBCC195</strain>
    </source>
</reference>
<dbReference type="Proteomes" id="UP000186601">
    <property type="component" value="Unassembled WGS sequence"/>
</dbReference>